<keyword evidence="2 5" id="KW-0808">Transferase</keyword>
<name>A0A1X2F3K4_MYCSZ</name>
<dbReference type="OrthoDB" id="7062303at2"/>
<feature type="domain" description="Methyltransferase" evidence="4">
    <location>
        <begin position="45"/>
        <end position="131"/>
    </location>
</feature>
<keyword evidence="3" id="KW-0949">S-adenosyl-L-methionine</keyword>
<comment type="caution">
    <text evidence="5">The sequence shown here is derived from an EMBL/GenBank/DDBJ whole genome shotgun (WGS) entry which is preliminary data.</text>
</comment>
<dbReference type="CDD" id="cd02440">
    <property type="entry name" value="AdoMet_MTases"/>
    <property type="match status" value="1"/>
</dbReference>
<dbReference type="InterPro" id="IPR041698">
    <property type="entry name" value="Methyltransf_25"/>
</dbReference>
<dbReference type="AlphaFoldDB" id="A0A1X2F3K4"/>
<organism evidence="5 6">
    <name type="scientific">Mycobacterium szulgai</name>
    <dbReference type="NCBI Taxonomy" id="1787"/>
    <lineage>
        <taxon>Bacteria</taxon>
        <taxon>Bacillati</taxon>
        <taxon>Actinomycetota</taxon>
        <taxon>Actinomycetes</taxon>
        <taxon>Mycobacteriales</taxon>
        <taxon>Mycobacteriaceae</taxon>
        <taxon>Mycobacterium</taxon>
    </lineage>
</organism>
<dbReference type="Proteomes" id="UP000193317">
    <property type="component" value="Unassembled WGS sequence"/>
</dbReference>
<evidence type="ECO:0000313" key="5">
    <source>
        <dbReference type="EMBL" id="ORX12958.1"/>
    </source>
</evidence>
<dbReference type="GO" id="GO:0032259">
    <property type="term" value="P:methylation"/>
    <property type="evidence" value="ECO:0007669"/>
    <property type="project" value="UniProtKB-KW"/>
</dbReference>
<accession>A0A1X2F3K4</accession>
<dbReference type="PANTHER" id="PTHR43464">
    <property type="entry name" value="METHYLTRANSFERASE"/>
    <property type="match status" value="1"/>
</dbReference>
<protein>
    <submittedName>
        <fullName evidence="5">Methyltransferase</fullName>
    </submittedName>
</protein>
<gene>
    <name evidence="5" type="ORF">AWC27_23365</name>
</gene>
<proteinExistence type="predicted"/>
<keyword evidence="1 5" id="KW-0489">Methyltransferase</keyword>
<evidence type="ECO:0000256" key="3">
    <source>
        <dbReference type="ARBA" id="ARBA00022691"/>
    </source>
</evidence>
<dbReference type="SUPFAM" id="SSF53335">
    <property type="entry name" value="S-adenosyl-L-methionine-dependent methyltransferases"/>
    <property type="match status" value="1"/>
</dbReference>
<dbReference type="GO" id="GO:0008168">
    <property type="term" value="F:methyltransferase activity"/>
    <property type="evidence" value="ECO:0007669"/>
    <property type="project" value="UniProtKB-KW"/>
</dbReference>
<evidence type="ECO:0000259" key="4">
    <source>
        <dbReference type="Pfam" id="PF13649"/>
    </source>
</evidence>
<dbReference type="InterPro" id="IPR029063">
    <property type="entry name" value="SAM-dependent_MTases_sf"/>
</dbReference>
<sequence>MDDGATPPDPSAVAADGTAVEIYRRLPSTSELEYIAAQLAPNSSVLDLGAGTGRIADPLVMLGHRVTAVDSSAAMLMHVQHARKVHASFEDLALTEKFDCVLLIGSIINYPGSQQRRSVLATVARHLTPGGQAILHWAPPALIASRPAGFTQSFTFGAVTTTLSIHSNTGRITEGEFTLECDGRRWRQSITAEKLSAGTVRDELQRAGLVLTTADPEATRWLHAKLA</sequence>
<evidence type="ECO:0000256" key="2">
    <source>
        <dbReference type="ARBA" id="ARBA00022679"/>
    </source>
</evidence>
<dbReference type="RefSeq" id="WP_085670049.1">
    <property type="nucleotide sequence ID" value="NZ_JACKRU010000895.1"/>
</dbReference>
<keyword evidence="6" id="KW-1185">Reference proteome</keyword>
<dbReference type="PANTHER" id="PTHR43464:SF19">
    <property type="entry name" value="UBIQUINONE BIOSYNTHESIS O-METHYLTRANSFERASE, MITOCHONDRIAL"/>
    <property type="match status" value="1"/>
</dbReference>
<reference evidence="5 6" key="1">
    <citation type="submission" date="2016-01" db="EMBL/GenBank/DDBJ databases">
        <title>The new phylogeny of the genus Mycobacterium.</title>
        <authorList>
            <person name="Tarcisio F."/>
            <person name="Conor M."/>
            <person name="Antonella G."/>
            <person name="Elisabetta G."/>
            <person name="Giulia F.S."/>
            <person name="Sara T."/>
            <person name="Anna F."/>
            <person name="Clotilde B."/>
            <person name="Roberto B."/>
            <person name="Veronica D.S."/>
            <person name="Fabio R."/>
            <person name="Monica P."/>
            <person name="Olivier J."/>
            <person name="Enrico T."/>
            <person name="Nicola S."/>
        </authorList>
    </citation>
    <scope>NUCLEOTIDE SEQUENCE [LARGE SCALE GENOMIC DNA]</scope>
    <source>
        <strain evidence="5 6">DSM 44166</strain>
    </source>
</reference>
<dbReference type="EMBL" id="LQPW01000031">
    <property type="protein sequence ID" value="ORX12958.1"/>
    <property type="molecule type" value="Genomic_DNA"/>
</dbReference>
<dbReference type="Gene3D" id="3.40.50.150">
    <property type="entry name" value="Vaccinia Virus protein VP39"/>
    <property type="match status" value="1"/>
</dbReference>
<dbReference type="Pfam" id="PF13649">
    <property type="entry name" value="Methyltransf_25"/>
    <property type="match status" value="1"/>
</dbReference>
<evidence type="ECO:0000313" key="6">
    <source>
        <dbReference type="Proteomes" id="UP000193317"/>
    </source>
</evidence>
<evidence type="ECO:0000256" key="1">
    <source>
        <dbReference type="ARBA" id="ARBA00022603"/>
    </source>
</evidence>